<proteinExistence type="predicted"/>
<comment type="caution">
    <text evidence="2">The sequence shown here is derived from an EMBL/GenBank/DDBJ whole genome shotgun (WGS) entry which is preliminary data.</text>
</comment>
<sequence>MRFGIVGFIPPITFSFSNIFFSRPQGKELKMIGDHFIVNKASPPPNSRTRKPQLFPRNLPDSDSMQEKMHYMAPIWITAPTAVGTHKFHCVKSFILVLKFEKIGSCIFLDERYTRMIVDHHTYVTKHIVDLQSPCFNI</sequence>
<dbReference type="AlphaFoldDB" id="A0AAV7CXZ6"/>
<name>A0AAV7CXZ6_ENGPU</name>
<evidence type="ECO:0000313" key="2">
    <source>
        <dbReference type="EMBL" id="KAG8590030.1"/>
    </source>
</evidence>
<dbReference type="EMBL" id="WNYA01000002">
    <property type="protein sequence ID" value="KAG8590030.1"/>
    <property type="molecule type" value="Genomic_DNA"/>
</dbReference>
<protein>
    <submittedName>
        <fullName evidence="2">Uncharacterized protein</fullName>
    </submittedName>
</protein>
<keyword evidence="3" id="KW-1185">Reference proteome</keyword>
<reference evidence="2" key="1">
    <citation type="thesis" date="2020" institute="ProQuest LLC" country="789 East Eisenhower Parkway, Ann Arbor, MI, USA">
        <title>Comparative Genomics and Chromosome Evolution.</title>
        <authorList>
            <person name="Mudd A.B."/>
        </authorList>
    </citation>
    <scope>NUCLEOTIDE SEQUENCE</scope>
    <source>
        <strain evidence="2">237g6f4</strain>
        <tissue evidence="2">Blood</tissue>
    </source>
</reference>
<dbReference type="Proteomes" id="UP000824782">
    <property type="component" value="Unassembled WGS sequence"/>
</dbReference>
<feature type="region of interest" description="Disordered" evidence="1">
    <location>
        <begin position="40"/>
        <end position="59"/>
    </location>
</feature>
<gene>
    <name evidence="2" type="ORF">GDO81_006600</name>
</gene>
<organism evidence="2 3">
    <name type="scientific">Engystomops pustulosus</name>
    <name type="common">Tungara frog</name>
    <name type="synonym">Physalaemus pustulosus</name>
    <dbReference type="NCBI Taxonomy" id="76066"/>
    <lineage>
        <taxon>Eukaryota</taxon>
        <taxon>Metazoa</taxon>
        <taxon>Chordata</taxon>
        <taxon>Craniata</taxon>
        <taxon>Vertebrata</taxon>
        <taxon>Euteleostomi</taxon>
        <taxon>Amphibia</taxon>
        <taxon>Batrachia</taxon>
        <taxon>Anura</taxon>
        <taxon>Neobatrachia</taxon>
        <taxon>Hyloidea</taxon>
        <taxon>Leptodactylidae</taxon>
        <taxon>Leiuperinae</taxon>
        <taxon>Engystomops</taxon>
    </lineage>
</organism>
<accession>A0AAV7CXZ6</accession>
<evidence type="ECO:0000313" key="3">
    <source>
        <dbReference type="Proteomes" id="UP000824782"/>
    </source>
</evidence>
<evidence type="ECO:0000256" key="1">
    <source>
        <dbReference type="SAM" id="MobiDB-lite"/>
    </source>
</evidence>